<gene>
    <name evidence="2" type="ORF">Fmac_004920</name>
</gene>
<sequence length="58" mass="5633">MDSKGNKRPGGSVNKGDPGSAKGTVCHDEVGKPFEGSSANSSSSSSSSSATVKSSGSK</sequence>
<feature type="region of interest" description="Disordered" evidence="1">
    <location>
        <begin position="1"/>
        <end position="58"/>
    </location>
</feature>
<accession>A0ABD1N687</accession>
<feature type="compositionally biased region" description="Low complexity" evidence="1">
    <location>
        <begin position="37"/>
        <end position="58"/>
    </location>
</feature>
<dbReference type="AlphaFoldDB" id="A0ABD1N687"/>
<protein>
    <submittedName>
        <fullName evidence="2">Uncharacterized protein</fullName>
    </submittedName>
</protein>
<keyword evidence="3" id="KW-1185">Reference proteome</keyword>
<dbReference type="Proteomes" id="UP001603857">
    <property type="component" value="Unassembled WGS sequence"/>
</dbReference>
<reference evidence="2 3" key="1">
    <citation type="submission" date="2024-08" db="EMBL/GenBank/DDBJ databases">
        <title>Insights into the chromosomal genome structure of Flemingia macrophylla.</title>
        <authorList>
            <person name="Ding Y."/>
            <person name="Zhao Y."/>
            <person name="Bi W."/>
            <person name="Wu M."/>
            <person name="Zhao G."/>
            <person name="Gong Y."/>
            <person name="Li W."/>
            <person name="Zhang P."/>
        </authorList>
    </citation>
    <scope>NUCLEOTIDE SEQUENCE [LARGE SCALE GENOMIC DNA]</scope>
    <source>
        <strain evidence="2">DYQJB</strain>
        <tissue evidence="2">Leaf</tissue>
    </source>
</reference>
<evidence type="ECO:0000313" key="3">
    <source>
        <dbReference type="Proteomes" id="UP001603857"/>
    </source>
</evidence>
<evidence type="ECO:0000313" key="2">
    <source>
        <dbReference type="EMBL" id="KAL2343635.1"/>
    </source>
</evidence>
<proteinExistence type="predicted"/>
<comment type="caution">
    <text evidence="2">The sequence shown here is derived from an EMBL/GenBank/DDBJ whole genome shotgun (WGS) entry which is preliminary data.</text>
</comment>
<name>A0ABD1N687_9FABA</name>
<dbReference type="EMBL" id="JBGMDY010000002">
    <property type="protein sequence ID" value="KAL2343635.1"/>
    <property type="molecule type" value="Genomic_DNA"/>
</dbReference>
<evidence type="ECO:0000256" key="1">
    <source>
        <dbReference type="SAM" id="MobiDB-lite"/>
    </source>
</evidence>
<organism evidence="2 3">
    <name type="scientific">Flemingia macrophylla</name>
    <dbReference type="NCBI Taxonomy" id="520843"/>
    <lineage>
        <taxon>Eukaryota</taxon>
        <taxon>Viridiplantae</taxon>
        <taxon>Streptophyta</taxon>
        <taxon>Embryophyta</taxon>
        <taxon>Tracheophyta</taxon>
        <taxon>Spermatophyta</taxon>
        <taxon>Magnoliopsida</taxon>
        <taxon>eudicotyledons</taxon>
        <taxon>Gunneridae</taxon>
        <taxon>Pentapetalae</taxon>
        <taxon>rosids</taxon>
        <taxon>fabids</taxon>
        <taxon>Fabales</taxon>
        <taxon>Fabaceae</taxon>
        <taxon>Papilionoideae</taxon>
        <taxon>50 kb inversion clade</taxon>
        <taxon>NPAAA clade</taxon>
        <taxon>indigoferoid/millettioid clade</taxon>
        <taxon>Phaseoleae</taxon>
        <taxon>Flemingia</taxon>
    </lineage>
</organism>